<dbReference type="PROSITE" id="PS50105">
    <property type="entry name" value="SAM_DOMAIN"/>
    <property type="match status" value="1"/>
</dbReference>
<gene>
    <name evidence="4" type="ORF">D623_10026182</name>
</gene>
<dbReference type="Gene3D" id="1.10.150.50">
    <property type="entry name" value="Transcription Factor, Ets-1"/>
    <property type="match status" value="1"/>
</dbReference>
<name>S7MMU4_MYOBR</name>
<dbReference type="InterPro" id="IPR001660">
    <property type="entry name" value="SAM"/>
</dbReference>
<dbReference type="PANTHER" id="PTHR24174:SF16">
    <property type="entry name" value="CASKIN-2"/>
    <property type="match status" value="1"/>
</dbReference>
<dbReference type="EMBL" id="KE161833">
    <property type="protein sequence ID" value="EPQ05609.1"/>
    <property type="molecule type" value="Genomic_DNA"/>
</dbReference>
<keyword evidence="1" id="KW-0677">Repeat</keyword>
<feature type="domain" description="SAM" evidence="3">
    <location>
        <begin position="25"/>
        <end position="88"/>
    </location>
</feature>
<dbReference type="FunFam" id="1.10.150.50:FF:000029">
    <property type="entry name" value="Ephrin type-A receptor 1"/>
    <property type="match status" value="1"/>
</dbReference>
<dbReference type="SUPFAM" id="SSF47769">
    <property type="entry name" value="SAM/Pointed domain"/>
    <property type="match status" value="1"/>
</dbReference>
<accession>S7MMU4</accession>
<dbReference type="Proteomes" id="UP000052978">
    <property type="component" value="Unassembled WGS sequence"/>
</dbReference>
<evidence type="ECO:0000313" key="5">
    <source>
        <dbReference type="Proteomes" id="UP000052978"/>
    </source>
</evidence>
<proteinExistence type="predicted"/>
<dbReference type="PANTHER" id="PTHR24174">
    <property type="entry name" value="ANKYRIN REPEAT AND STERILE ALPHA MOTIF DOMAIN-CONTAINING PROTEIN 1"/>
    <property type="match status" value="1"/>
</dbReference>
<reference evidence="4 5" key="1">
    <citation type="journal article" date="2013" name="Nat. Commun.">
        <title>Genome analysis reveals insights into physiology and longevity of the Brandt's bat Myotis brandtii.</title>
        <authorList>
            <person name="Seim I."/>
            <person name="Fang X."/>
            <person name="Xiong Z."/>
            <person name="Lobanov A.V."/>
            <person name="Huang Z."/>
            <person name="Ma S."/>
            <person name="Feng Y."/>
            <person name="Turanov A.A."/>
            <person name="Zhu Y."/>
            <person name="Lenz T.L."/>
            <person name="Gerashchenko M.V."/>
            <person name="Fan D."/>
            <person name="Hee Yim S."/>
            <person name="Yao X."/>
            <person name="Jordan D."/>
            <person name="Xiong Y."/>
            <person name="Ma Y."/>
            <person name="Lyapunov A.N."/>
            <person name="Chen G."/>
            <person name="Kulakova O.I."/>
            <person name="Sun Y."/>
            <person name="Lee S.G."/>
            <person name="Bronson R.T."/>
            <person name="Moskalev A.A."/>
            <person name="Sunyaev S.R."/>
            <person name="Zhang G."/>
            <person name="Krogh A."/>
            <person name="Wang J."/>
            <person name="Gladyshev V.N."/>
        </authorList>
    </citation>
    <scope>NUCLEOTIDE SEQUENCE [LARGE SCALE GENOMIC DNA]</scope>
</reference>
<sequence>MTEVVPIPSHRVTLRLPSLSGSDGIPYRSVPEWLESIRMKRYILNFRSAGLDTMECVLDLTAEDLVQMGITLPGHQKRILCSIQGFKD</sequence>
<dbReference type="InterPro" id="IPR033635">
    <property type="entry name" value="ANKS1/Caskin"/>
</dbReference>
<dbReference type="Pfam" id="PF00536">
    <property type="entry name" value="SAM_1"/>
    <property type="match status" value="1"/>
</dbReference>
<dbReference type="SMART" id="SM00454">
    <property type="entry name" value="SAM"/>
    <property type="match status" value="1"/>
</dbReference>
<keyword evidence="2" id="KW-0040">ANK repeat</keyword>
<evidence type="ECO:0000259" key="3">
    <source>
        <dbReference type="PROSITE" id="PS50105"/>
    </source>
</evidence>
<protein>
    <submittedName>
        <fullName evidence="4">Ephrin type-A receptor 1</fullName>
    </submittedName>
</protein>
<evidence type="ECO:0000256" key="2">
    <source>
        <dbReference type="ARBA" id="ARBA00023043"/>
    </source>
</evidence>
<dbReference type="AlphaFoldDB" id="S7MMU4"/>
<evidence type="ECO:0000256" key="1">
    <source>
        <dbReference type="ARBA" id="ARBA00022737"/>
    </source>
</evidence>
<organism evidence="4 5">
    <name type="scientific">Myotis brandtii</name>
    <name type="common">Brandt's bat</name>
    <dbReference type="NCBI Taxonomy" id="109478"/>
    <lineage>
        <taxon>Eukaryota</taxon>
        <taxon>Metazoa</taxon>
        <taxon>Chordata</taxon>
        <taxon>Craniata</taxon>
        <taxon>Vertebrata</taxon>
        <taxon>Euteleostomi</taxon>
        <taxon>Mammalia</taxon>
        <taxon>Eutheria</taxon>
        <taxon>Laurasiatheria</taxon>
        <taxon>Chiroptera</taxon>
        <taxon>Yangochiroptera</taxon>
        <taxon>Vespertilionidae</taxon>
        <taxon>Myotis</taxon>
    </lineage>
</organism>
<keyword evidence="5" id="KW-1185">Reference proteome</keyword>
<keyword evidence="4" id="KW-0675">Receptor</keyword>
<dbReference type="InterPro" id="IPR013761">
    <property type="entry name" value="SAM/pointed_sf"/>
</dbReference>
<evidence type="ECO:0000313" key="4">
    <source>
        <dbReference type="EMBL" id="EPQ05609.1"/>
    </source>
</evidence>